<proteinExistence type="predicted"/>
<gene>
    <name evidence="2" type="ORF">Poly30_11640</name>
</gene>
<reference evidence="2 3" key="1">
    <citation type="submission" date="2019-02" db="EMBL/GenBank/DDBJ databases">
        <title>Deep-cultivation of Planctomycetes and their phenomic and genomic characterization uncovers novel biology.</title>
        <authorList>
            <person name="Wiegand S."/>
            <person name="Jogler M."/>
            <person name="Boedeker C."/>
            <person name="Pinto D."/>
            <person name="Vollmers J."/>
            <person name="Rivas-Marin E."/>
            <person name="Kohn T."/>
            <person name="Peeters S.H."/>
            <person name="Heuer A."/>
            <person name="Rast P."/>
            <person name="Oberbeckmann S."/>
            <person name="Bunk B."/>
            <person name="Jeske O."/>
            <person name="Meyerdierks A."/>
            <person name="Storesund J.E."/>
            <person name="Kallscheuer N."/>
            <person name="Luecker S."/>
            <person name="Lage O.M."/>
            <person name="Pohl T."/>
            <person name="Merkel B.J."/>
            <person name="Hornburger P."/>
            <person name="Mueller R.-W."/>
            <person name="Bruemmer F."/>
            <person name="Labrenz M."/>
            <person name="Spormann A.M."/>
            <person name="Op den Camp H."/>
            <person name="Overmann J."/>
            <person name="Amann R."/>
            <person name="Jetten M.S.M."/>
            <person name="Mascher T."/>
            <person name="Medema M.H."/>
            <person name="Devos D.P."/>
            <person name="Kaster A.-K."/>
            <person name="Ovreas L."/>
            <person name="Rohde M."/>
            <person name="Galperin M.Y."/>
            <person name="Jogler C."/>
        </authorList>
    </citation>
    <scope>NUCLEOTIDE SEQUENCE [LARGE SCALE GENOMIC DNA]</scope>
    <source>
        <strain evidence="2 3">Poly30</strain>
    </source>
</reference>
<organism evidence="2 3">
    <name type="scientific">Saltatorellus ferox</name>
    <dbReference type="NCBI Taxonomy" id="2528018"/>
    <lineage>
        <taxon>Bacteria</taxon>
        <taxon>Pseudomonadati</taxon>
        <taxon>Planctomycetota</taxon>
        <taxon>Planctomycetia</taxon>
        <taxon>Planctomycetia incertae sedis</taxon>
        <taxon>Saltatorellus</taxon>
    </lineage>
</organism>
<dbReference type="OrthoDB" id="9999498at2"/>
<protein>
    <recommendedName>
        <fullName evidence="4">PpiC domain-containing protein</fullName>
    </recommendedName>
</protein>
<dbReference type="AlphaFoldDB" id="A0A518ENK8"/>
<evidence type="ECO:0000256" key="1">
    <source>
        <dbReference type="SAM" id="SignalP"/>
    </source>
</evidence>
<evidence type="ECO:0000313" key="2">
    <source>
        <dbReference type="EMBL" id="QDV05665.1"/>
    </source>
</evidence>
<sequence length="619" mass="69480" precursor="true">MKKSLLLALPALLATHALAAPAVIAPLALLPTPLAAAAVSLGFANGSPATAQESEFGEPVTVNGVRISDMAIKRFLVYGPGRNALDARKLQILMDHERELRKSGVREEVAAEMGAASDAEIEAEVEKRMERFNFDPAALERRLTREREGFQERYPTLDHEVELKRAYGSGDWYRDQVRQTMEFDELFFPDHPDTWPELSVEAIHANSPQVDLIEDYGKYYEQRLAIAQETGNPIEPEQEMMMSLLRDFVMGALWTLADVKTSTQGIPENLAMVIDGGDWRAEIETQDVYDEMKASFTVADIENAKRTLALMEAAKQKLAAAEMLMPEEDFKAMVSDMRTQMEGGMFNMDFMALQGHGFPSAEAYEDHLRLVESYKKMVADKLVIGDDGTLSPELQAHMPIANGIMGLAKAHADILLVSAFDFPNYKWKEDGWQKAYERATGLRSQIDEYLGKISADEAARAEASAKGENYAPQEEILPFGRWWSDFLRGNSDYWDPPLPVSGKAPPAIGLKNFGAFQDAPMTRNDMKRAIGESEYEHFLWNDSIVDKIFFEMEPGTVGGPYLGPKGYYIVYLKSRSAPTNPLNIRTDERHRSMLQEDWMRKSFQRYAHEALAEADTTGI</sequence>
<feature type="signal peptide" evidence="1">
    <location>
        <begin position="1"/>
        <end position="19"/>
    </location>
</feature>
<dbReference type="EMBL" id="CP036434">
    <property type="protein sequence ID" value="QDV05665.1"/>
    <property type="molecule type" value="Genomic_DNA"/>
</dbReference>
<dbReference type="Proteomes" id="UP000320390">
    <property type="component" value="Chromosome"/>
</dbReference>
<name>A0A518ENK8_9BACT</name>
<evidence type="ECO:0000313" key="3">
    <source>
        <dbReference type="Proteomes" id="UP000320390"/>
    </source>
</evidence>
<dbReference type="RefSeq" id="WP_145195157.1">
    <property type="nucleotide sequence ID" value="NZ_CP036434.1"/>
</dbReference>
<evidence type="ECO:0008006" key="4">
    <source>
        <dbReference type="Google" id="ProtNLM"/>
    </source>
</evidence>
<keyword evidence="1" id="KW-0732">Signal</keyword>
<keyword evidence="3" id="KW-1185">Reference proteome</keyword>
<feature type="chain" id="PRO_5021812240" description="PpiC domain-containing protein" evidence="1">
    <location>
        <begin position="20"/>
        <end position="619"/>
    </location>
</feature>
<accession>A0A518ENK8</accession>